<proteinExistence type="inferred from homology"/>
<evidence type="ECO:0000256" key="10">
    <source>
        <dbReference type="ARBA" id="ARBA00023141"/>
    </source>
</evidence>
<evidence type="ECO:0000256" key="15">
    <source>
        <dbReference type="HAMAP-Rule" id="MF_00135"/>
    </source>
</evidence>
<dbReference type="OrthoDB" id="9804217at2"/>
<comment type="catalytic activity">
    <reaction evidence="1 15">
        <text>N-(5-phospho-beta-D-ribosyl)anthranilate = 1-(2-carboxyphenylamino)-1-deoxy-D-ribulose 5-phosphate</text>
        <dbReference type="Rhea" id="RHEA:21540"/>
        <dbReference type="ChEBI" id="CHEBI:18277"/>
        <dbReference type="ChEBI" id="CHEBI:58613"/>
        <dbReference type="EC" id="5.3.1.24"/>
    </reaction>
</comment>
<comment type="pathway">
    <text evidence="3 15">Amino-acid biosynthesis; L-tryptophan biosynthesis; L-tryptophan from chorismate: step 3/5.</text>
</comment>
<dbReference type="GO" id="GO:0000162">
    <property type="term" value="P:L-tryptophan biosynthetic process"/>
    <property type="evidence" value="ECO:0007669"/>
    <property type="project" value="UniProtKB-UniRule"/>
</dbReference>
<dbReference type="PANTHER" id="PTHR22854:SF2">
    <property type="entry name" value="INDOLE-3-GLYCEROL-PHOSPHATE SYNTHASE"/>
    <property type="match status" value="1"/>
</dbReference>
<evidence type="ECO:0000256" key="2">
    <source>
        <dbReference type="ARBA" id="ARBA00001633"/>
    </source>
</evidence>
<evidence type="ECO:0000259" key="16">
    <source>
        <dbReference type="Pfam" id="PF00218"/>
    </source>
</evidence>
<evidence type="ECO:0000256" key="13">
    <source>
        <dbReference type="ARBA" id="ARBA00023268"/>
    </source>
</evidence>
<comment type="similarity">
    <text evidence="15">Belongs to the TrpF family.</text>
</comment>
<evidence type="ECO:0000256" key="5">
    <source>
        <dbReference type="ARBA" id="ARBA00007902"/>
    </source>
</evidence>
<evidence type="ECO:0000256" key="11">
    <source>
        <dbReference type="ARBA" id="ARBA00023235"/>
    </source>
</evidence>
<feature type="domain" description="N-(5'phosphoribosyl) anthranilate isomerase (PRAI)" evidence="17">
    <location>
        <begin position="383"/>
        <end position="598"/>
    </location>
</feature>
<dbReference type="InterPro" id="IPR001240">
    <property type="entry name" value="PRAI_dom"/>
</dbReference>
<keyword evidence="19" id="KW-1185">Reference proteome</keyword>
<evidence type="ECO:0000256" key="3">
    <source>
        <dbReference type="ARBA" id="ARBA00004664"/>
    </source>
</evidence>
<dbReference type="GO" id="GO:0004425">
    <property type="term" value="F:indole-3-glycerol-phosphate synthase activity"/>
    <property type="evidence" value="ECO:0007669"/>
    <property type="project" value="UniProtKB-EC"/>
</dbReference>
<comment type="pathway">
    <text evidence="4">Amino-acid biosynthesis; L-tryptophan biosynthesis; L-tryptophan from chorismate: step 4/5.</text>
</comment>
<evidence type="ECO:0000256" key="7">
    <source>
        <dbReference type="ARBA" id="ARBA00022605"/>
    </source>
</evidence>
<evidence type="ECO:0000256" key="1">
    <source>
        <dbReference type="ARBA" id="ARBA00001164"/>
    </source>
</evidence>
<comment type="caution">
    <text evidence="18">The sequence shown here is derived from an EMBL/GenBank/DDBJ whole genome shotgun (WGS) entry which is preliminary data.</text>
</comment>
<feature type="domain" description="Indole-3-glycerol phosphate synthase" evidence="16">
    <location>
        <begin position="78"/>
        <end position="286"/>
    </location>
</feature>
<dbReference type="InterPro" id="IPR011060">
    <property type="entry name" value="RibuloseP-bd_barrel"/>
</dbReference>
<comment type="catalytic activity">
    <reaction evidence="2">
        <text>1-(2-carboxyphenylamino)-1-deoxy-D-ribulose 5-phosphate + H(+) = (1S,2R)-1-C-(indol-3-yl)glycerol 3-phosphate + CO2 + H2O</text>
        <dbReference type="Rhea" id="RHEA:23476"/>
        <dbReference type="ChEBI" id="CHEBI:15377"/>
        <dbReference type="ChEBI" id="CHEBI:15378"/>
        <dbReference type="ChEBI" id="CHEBI:16526"/>
        <dbReference type="ChEBI" id="CHEBI:58613"/>
        <dbReference type="ChEBI" id="CHEBI:58866"/>
        <dbReference type="EC" id="4.1.1.48"/>
    </reaction>
</comment>
<comment type="similarity">
    <text evidence="6">In the C-terminal section; belongs to the TrpF family.</text>
</comment>
<keyword evidence="13" id="KW-0511">Multifunctional enzyme</keyword>
<keyword evidence="12" id="KW-0456">Lyase</keyword>
<evidence type="ECO:0000256" key="9">
    <source>
        <dbReference type="ARBA" id="ARBA00022822"/>
    </source>
</evidence>
<accession>A0A3D8J799</accession>
<evidence type="ECO:0000313" key="19">
    <source>
        <dbReference type="Proteomes" id="UP000256424"/>
    </source>
</evidence>
<dbReference type="Proteomes" id="UP000256424">
    <property type="component" value="Unassembled WGS sequence"/>
</dbReference>
<protein>
    <recommendedName>
        <fullName evidence="15">N-(5'-phosphoribosyl)anthranilate isomerase</fullName>
        <shortName evidence="15">PRAI</shortName>
        <ecNumber evidence="15">5.3.1.24</ecNumber>
    </recommendedName>
</protein>
<dbReference type="RefSeq" id="WP_104762437.1">
    <property type="nucleotide sequence ID" value="NZ_FZPM01000004.1"/>
</dbReference>
<keyword evidence="10 15" id="KW-0057">Aromatic amino acid biosynthesis</keyword>
<dbReference type="SUPFAM" id="SSF51366">
    <property type="entry name" value="Ribulose-phoshate binding barrel"/>
    <property type="match status" value="2"/>
</dbReference>
<keyword evidence="8" id="KW-0210">Decarboxylase</keyword>
<evidence type="ECO:0000256" key="8">
    <source>
        <dbReference type="ARBA" id="ARBA00022793"/>
    </source>
</evidence>
<keyword evidence="11 15" id="KW-0413">Isomerase</keyword>
<dbReference type="CDD" id="cd00331">
    <property type="entry name" value="IGPS"/>
    <property type="match status" value="1"/>
</dbReference>
<name>A0A3D8J799_9HELI</name>
<keyword evidence="9 15" id="KW-0822">Tryptophan biosynthesis</keyword>
<dbReference type="AlphaFoldDB" id="A0A3D8J799"/>
<dbReference type="InterPro" id="IPR045186">
    <property type="entry name" value="Indole-3-glycerol_P_synth"/>
</dbReference>
<dbReference type="InterPro" id="IPR013798">
    <property type="entry name" value="Indole-3-glycerol_P_synth_dom"/>
</dbReference>
<dbReference type="InterPro" id="IPR001468">
    <property type="entry name" value="Indole-3-GlycerolPSynthase_CS"/>
</dbReference>
<sequence>MSIQSKKQFSDIEILEKICQTKLAKMRSLGCNLGHNISNERNVPLIQPSLLHTRNMPLSACSNISFTTQINNESIRNIRTNNPESFIIAEIKRASPTQGRIASIPNPLSLVGEYLKQGANAISVLCEEDYFQGSLKDLQNIKTTFPYSCILRKDFILQKEEIANSYFAGADMVLLIAGIFLNNFKDFEEIYKETLKFNLTPLIEVHNDEEWDCVAKLNLEKAIIGINSRNLRNFQINQMNALRLRAKIPQHIPVIFESGIHSPSECFMIANSGFAGILCGSFLVSSLMPQIDSKQVHNTSISDFHKALQQGAINVGMQSHELKMAQPQTYQPFYQKLLLRSYNKNQIWQKLQKSPTNQIANSFKDSRRNSNTFSLPTQIPLVKVCGINNLEFLEAAIPKADLLGFILTEKSVRFVDKDFVQKANEKLHQYYDGDMQDPSIRIIPPLRIGVVLSNSLAIGLELLELGMLDALQLHNISHITKEDSSPTHYFPHYPALKIESFLNNNRHNSSHAYNIHTSQTWILWDSSEGQNNLLDRKKLSQLTESFPHFQNNLWLAGGINKTNLADILTLNPMLIDICSGFENEKGIKDNQKLESFFEEFNRLYKLPTNF</sequence>
<comment type="similarity">
    <text evidence="5">In the N-terminal section; belongs to the TrpC family.</text>
</comment>
<dbReference type="GO" id="GO:0004640">
    <property type="term" value="F:phosphoribosylanthranilate isomerase activity"/>
    <property type="evidence" value="ECO:0007669"/>
    <property type="project" value="UniProtKB-UniRule"/>
</dbReference>
<dbReference type="PROSITE" id="PS00614">
    <property type="entry name" value="IGPS"/>
    <property type="match status" value="1"/>
</dbReference>
<evidence type="ECO:0000256" key="14">
    <source>
        <dbReference type="ARBA" id="ARBA00025592"/>
    </source>
</evidence>
<dbReference type="Pfam" id="PF00218">
    <property type="entry name" value="IGPS"/>
    <property type="match status" value="1"/>
</dbReference>
<dbReference type="Pfam" id="PF00697">
    <property type="entry name" value="PRAI"/>
    <property type="match status" value="1"/>
</dbReference>
<reference evidence="18 19" key="1">
    <citation type="submission" date="2018-04" db="EMBL/GenBank/DDBJ databases">
        <title>Novel Campyloabacter and Helicobacter Species and Strains.</title>
        <authorList>
            <person name="Mannion A.J."/>
            <person name="Shen Z."/>
            <person name="Fox J.G."/>
        </authorList>
    </citation>
    <scope>NUCLEOTIDE SEQUENCE [LARGE SCALE GENOMIC DNA]</scope>
    <source>
        <strain evidence="18 19">MIT 97-5075</strain>
    </source>
</reference>
<evidence type="ECO:0000256" key="6">
    <source>
        <dbReference type="ARBA" id="ARBA00009847"/>
    </source>
</evidence>
<dbReference type="InterPro" id="IPR013785">
    <property type="entry name" value="Aldolase_TIM"/>
</dbReference>
<dbReference type="Gene3D" id="3.20.20.70">
    <property type="entry name" value="Aldolase class I"/>
    <property type="match status" value="2"/>
</dbReference>
<evidence type="ECO:0000259" key="17">
    <source>
        <dbReference type="Pfam" id="PF00697"/>
    </source>
</evidence>
<dbReference type="EMBL" id="NXLW01000005">
    <property type="protein sequence ID" value="RDU72721.1"/>
    <property type="molecule type" value="Genomic_DNA"/>
</dbReference>
<evidence type="ECO:0000313" key="18">
    <source>
        <dbReference type="EMBL" id="RDU72721.1"/>
    </source>
</evidence>
<comment type="function">
    <text evidence="14">Bifunctional enzyme that catalyzes two sequential steps of tryptophan biosynthetic pathway. The first reaction is catalyzed by the isomerase, coded by the TrpF domain; the second reaction is catalyzed by the synthase, coded by the TrpC domain.</text>
</comment>
<dbReference type="EC" id="5.3.1.24" evidence="15"/>
<evidence type="ECO:0000256" key="4">
    <source>
        <dbReference type="ARBA" id="ARBA00004696"/>
    </source>
</evidence>
<organism evidence="18 19">
    <name type="scientific">Helicobacter aurati</name>
    <dbReference type="NCBI Taxonomy" id="137778"/>
    <lineage>
        <taxon>Bacteria</taxon>
        <taxon>Pseudomonadati</taxon>
        <taxon>Campylobacterota</taxon>
        <taxon>Epsilonproteobacteria</taxon>
        <taxon>Campylobacterales</taxon>
        <taxon>Helicobacteraceae</taxon>
        <taxon>Helicobacter</taxon>
    </lineage>
</organism>
<dbReference type="PANTHER" id="PTHR22854">
    <property type="entry name" value="TRYPTOPHAN BIOSYNTHESIS PROTEIN"/>
    <property type="match status" value="1"/>
</dbReference>
<dbReference type="HAMAP" id="MF_00135">
    <property type="entry name" value="PRAI"/>
    <property type="match status" value="1"/>
</dbReference>
<evidence type="ECO:0000256" key="12">
    <source>
        <dbReference type="ARBA" id="ARBA00023239"/>
    </source>
</evidence>
<keyword evidence="7 15" id="KW-0028">Amino-acid biosynthesis</keyword>
<dbReference type="UniPathway" id="UPA00035">
    <property type="reaction ID" value="UER00042"/>
</dbReference>
<gene>
    <name evidence="15" type="primary">trpF</name>
    <name evidence="18" type="ORF">CQA66_03765</name>
</gene>